<dbReference type="InterPro" id="IPR017871">
    <property type="entry name" value="ABC_transporter-like_CS"/>
</dbReference>
<dbReference type="GO" id="GO:0005524">
    <property type="term" value="F:ATP binding"/>
    <property type="evidence" value="ECO:0007669"/>
    <property type="project" value="UniProtKB-KW"/>
</dbReference>
<evidence type="ECO:0000256" key="9">
    <source>
        <dbReference type="ARBA" id="ARBA00038388"/>
    </source>
</evidence>
<dbReference type="PANTHER" id="PTHR42798:SF6">
    <property type="entry name" value="CELL DIVISION ATP-BINDING PROTEIN FTSE"/>
    <property type="match status" value="1"/>
</dbReference>
<keyword evidence="5" id="KW-0547">Nucleotide-binding</keyword>
<evidence type="ECO:0000256" key="4">
    <source>
        <dbReference type="ARBA" id="ARBA00022692"/>
    </source>
</evidence>
<dbReference type="STRING" id="604330.SAMN04489857_0570"/>
<keyword evidence="4 11" id="KW-0812">Transmembrane</keyword>
<feature type="domain" description="ABC transporter" evidence="12">
    <location>
        <begin position="2"/>
        <end position="240"/>
    </location>
</feature>
<evidence type="ECO:0000256" key="8">
    <source>
        <dbReference type="ARBA" id="ARBA00023136"/>
    </source>
</evidence>
<dbReference type="InterPro" id="IPR017911">
    <property type="entry name" value="MacB-like_ATP-bd"/>
</dbReference>
<feature type="transmembrane region" description="Helical" evidence="11">
    <location>
        <begin position="1072"/>
        <end position="1094"/>
    </location>
</feature>
<evidence type="ECO:0000256" key="5">
    <source>
        <dbReference type="ARBA" id="ARBA00022741"/>
    </source>
</evidence>
<keyword evidence="7 11" id="KW-1133">Transmembrane helix</keyword>
<dbReference type="AlphaFoldDB" id="A0A1G6HRG2"/>
<dbReference type="Pfam" id="PF02687">
    <property type="entry name" value="FtsX"/>
    <property type="match status" value="1"/>
</dbReference>
<gene>
    <name evidence="13" type="ORF">SAMN04487824_10173</name>
</gene>
<dbReference type="SUPFAM" id="SSF52540">
    <property type="entry name" value="P-loop containing nucleoside triphosphate hydrolases"/>
    <property type="match status" value="1"/>
</dbReference>
<dbReference type="GO" id="GO:0098796">
    <property type="term" value="C:membrane protein complex"/>
    <property type="evidence" value="ECO:0007669"/>
    <property type="project" value="UniProtKB-ARBA"/>
</dbReference>
<evidence type="ECO:0000256" key="6">
    <source>
        <dbReference type="ARBA" id="ARBA00022840"/>
    </source>
</evidence>
<evidence type="ECO:0000256" key="3">
    <source>
        <dbReference type="ARBA" id="ARBA00022475"/>
    </source>
</evidence>
<dbReference type="PROSITE" id="PS00211">
    <property type="entry name" value="ABC_TRANSPORTER_1"/>
    <property type="match status" value="1"/>
</dbReference>
<evidence type="ECO:0000313" key="13">
    <source>
        <dbReference type="EMBL" id="SDB96455.1"/>
    </source>
</evidence>
<evidence type="ECO:0000259" key="12">
    <source>
        <dbReference type="PROSITE" id="PS50893"/>
    </source>
</evidence>
<dbReference type="SMART" id="SM00382">
    <property type="entry name" value="AAA"/>
    <property type="match status" value="1"/>
</dbReference>
<name>A0A1G6HRG2_9ACTN</name>
<keyword evidence="8 11" id="KW-0472">Membrane</keyword>
<dbReference type="GO" id="GO:0022857">
    <property type="term" value="F:transmembrane transporter activity"/>
    <property type="evidence" value="ECO:0007669"/>
    <property type="project" value="UniProtKB-ARBA"/>
</dbReference>
<keyword evidence="13" id="KW-0449">Lipoprotein</keyword>
<dbReference type="Gene3D" id="3.40.50.300">
    <property type="entry name" value="P-loop containing nucleotide triphosphate hydrolases"/>
    <property type="match status" value="1"/>
</dbReference>
<keyword evidence="14" id="KW-1185">Reference proteome</keyword>
<comment type="subcellular location">
    <subcellularLocation>
        <location evidence="1">Cell inner membrane</location>
        <topology evidence="1">Multi-pass membrane protein</topology>
    </subcellularLocation>
</comment>
<keyword evidence="6" id="KW-0067">ATP-binding</keyword>
<reference evidence="14" key="1">
    <citation type="submission" date="2016-10" db="EMBL/GenBank/DDBJ databases">
        <authorList>
            <person name="Varghese N."/>
            <person name="Submissions S."/>
        </authorList>
    </citation>
    <scope>NUCLEOTIDE SEQUENCE [LARGE SCALE GENOMIC DNA]</scope>
    <source>
        <strain evidence="14">DSM 22619</strain>
    </source>
</reference>
<dbReference type="PANTHER" id="PTHR42798">
    <property type="entry name" value="LIPOPROTEIN-RELEASING SYSTEM ATP-BINDING PROTEIN LOLD"/>
    <property type="match status" value="1"/>
</dbReference>
<feature type="transmembrane region" description="Helical" evidence="11">
    <location>
        <begin position="1028"/>
        <end position="1052"/>
    </location>
</feature>
<dbReference type="InterPro" id="IPR003439">
    <property type="entry name" value="ABC_transporter-like_ATP-bd"/>
</dbReference>
<feature type="transmembrane region" description="Helical" evidence="11">
    <location>
        <begin position="978"/>
        <end position="1007"/>
    </location>
</feature>
<dbReference type="GO" id="GO:0005886">
    <property type="term" value="C:plasma membrane"/>
    <property type="evidence" value="ECO:0007669"/>
    <property type="project" value="UniProtKB-SubCell"/>
</dbReference>
<dbReference type="Proteomes" id="UP000198528">
    <property type="component" value="Unassembled WGS sequence"/>
</dbReference>
<keyword evidence="3" id="KW-1003">Cell membrane</keyword>
<evidence type="ECO:0000313" key="14">
    <source>
        <dbReference type="Proteomes" id="UP000198528"/>
    </source>
</evidence>
<dbReference type="InterPro" id="IPR027417">
    <property type="entry name" value="P-loop_NTPase"/>
</dbReference>
<dbReference type="GO" id="GO:0016887">
    <property type="term" value="F:ATP hydrolysis activity"/>
    <property type="evidence" value="ECO:0007669"/>
    <property type="project" value="InterPro"/>
</dbReference>
<protein>
    <submittedName>
        <fullName evidence="13">ABC-type lipoprotein export system, ATPase component</fullName>
    </submittedName>
</protein>
<dbReference type="CDD" id="cd03255">
    <property type="entry name" value="ABC_MJ0796_LolCDE_FtsE"/>
    <property type="match status" value="1"/>
</dbReference>
<dbReference type="InterPro" id="IPR003838">
    <property type="entry name" value="ABC3_permease_C"/>
</dbReference>
<evidence type="ECO:0000256" key="2">
    <source>
        <dbReference type="ARBA" id="ARBA00022448"/>
    </source>
</evidence>
<dbReference type="EMBL" id="FMZL01000001">
    <property type="protein sequence ID" value="SDB96455.1"/>
    <property type="molecule type" value="Genomic_DNA"/>
</dbReference>
<evidence type="ECO:0000256" key="11">
    <source>
        <dbReference type="SAM" id="Phobius"/>
    </source>
</evidence>
<dbReference type="PROSITE" id="PS50893">
    <property type="entry name" value="ABC_TRANSPORTER_2"/>
    <property type="match status" value="1"/>
</dbReference>
<accession>A0A1G6HRG2</accession>
<evidence type="ECO:0000256" key="1">
    <source>
        <dbReference type="ARBA" id="ARBA00004429"/>
    </source>
</evidence>
<proteinExistence type="inferred from homology"/>
<sequence length="1111" mass="118972">MLQLKNIRKAYKTDDFTQVALDDVSVAFRDSEFVAILGPSGSGKTTMLNVLGGLDRADSGEIVINGVSTKDYSSKDWDTYRNHRVGFVFQSYNLIPHQTVLSNVELALTLAGVGRAERRRRATEALAAVGLADHVRKRPAQLSGGQMQRVAIARALVNDPDIVLADEPTGALDTDTGIQVMNILRDVARDRLVVMVTHNPDLAESYATRIVRVRDGRIVDDSDPILAGEPEAASFSPAGDAAQAPLSAGRTGEKDKGGRASMGFLTALSLSFNNLMTKKGRTFMTAFAGSIGIIGIAAILALSNGVNHYIARTEEGALSSYPLTITKSSFDFSKLMGYGMSDSGTGTSKGNGARRAKGSDDIPQRAIVTDMFAQVKSNDLGSFKKYLDAHRKKVARCANAVEYDYDVTPQIYMADTSKGVTRLNPSSVASTMQGGVMGSALTGGSSSTGTFTQLVSDERLLRSNMSLVRGAWPKAADEAVLVLNRKGEVSDYTLYGIGFYDPQSMQKMTDEALGGQKVEVSRKDRRDFTYDDALGMTFAVVPSANLYQRNDAQGTWTDMSEDEAYMRRQVQDGIKLKIVGVIRPKGDAQSGLVKEGVAYTPALTQELMRRAASSQIVREQQARRDVDVFTGKTFEELRQSQESFDMRKMFTVDQDALKRAFTIDTSAVTAAAGGLDSSALDLSGVSLDQAGFDPSAMTLDTSALDNVLSADTVQGILRGIEPFSAYAEKNGLTLTDEQNQAVDKASTALVTGYLTWRQGVAEGADSSWDAYSQTPEAQGVLSQLRADLGDDAFASASALYQQYMGYVGDYVKGQVDALVQQAAQVMATQLASQMSQQVSAATQSLGTQLSAAISQQVAGRMAALSGALQNGFSVDPEAFASAIHLNMTADDLRSLLNNYASADKLTYDSNMQKLGFADASSPESISIYPKDFAAKESLLKVIDEYNDAKAAKGQDGQKIQYSDVAGSLMSSVTDIVNMISMVLIAFVSISLVVSSIMIGIITYISVLERKKEIGVLRAMGASKLNVANVFNAETVIEGLIAGVLAIAVVLIVQVPVNHAVLAWKGIPDIMMLPWTGALALIGISVLLTFLGGLIPSTKASRNDPVESLRSE</sequence>
<evidence type="ECO:0000256" key="10">
    <source>
        <dbReference type="SAM" id="MobiDB-lite"/>
    </source>
</evidence>
<organism evidence="13 14">
    <name type="scientific">Parafannyhessea umbonata</name>
    <dbReference type="NCBI Taxonomy" id="604330"/>
    <lineage>
        <taxon>Bacteria</taxon>
        <taxon>Bacillati</taxon>
        <taxon>Actinomycetota</taxon>
        <taxon>Coriobacteriia</taxon>
        <taxon>Coriobacteriales</taxon>
        <taxon>Atopobiaceae</taxon>
        <taxon>Parafannyhessea</taxon>
    </lineage>
</organism>
<keyword evidence="2" id="KW-0813">Transport</keyword>
<feature type="region of interest" description="Disordered" evidence="10">
    <location>
        <begin position="229"/>
        <end position="257"/>
    </location>
</feature>
<evidence type="ECO:0000256" key="7">
    <source>
        <dbReference type="ARBA" id="ARBA00022989"/>
    </source>
</evidence>
<comment type="similarity">
    <text evidence="9">Belongs to the ABC transporter superfamily. Macrolide exporter (TC 3.A.1.122) family.</text>
</comment>
<dbReference type="RefSeq" id="WP_090844199.1">
    <property type="nucleotide sequence ID" value="NZ_FMZL01000001.1"/>
</dbReference>
<dbReference type="InterPro" id="IPR003593">
    <property type="entry name" value="AAA+_ATPase"/>
</dbReference>
<dbReference type="Pfam" id="PF00005">
    <property type="entry name" value="ABC_tran"/>
    <property type="match status" value="1"/>
</dbReference>
<feature type="transmembrane region" description="Helical" evidence="11">
    <location>
        <begin position="283"/>
        <end position="302"/>
    </location>
</feature>
<dbReference type="FunFam" id="3.40.50.300:FF:000032">
    <property type="entry name" value="Export ABC transporter ATP-binding protein"/>
    <property type="match status" value="1"/>
</dbReference>